<name>A0A8S3ZAZ9_9EUPU</name>
<evidence type="ECO:0000256" key="1">
    <source>
        <dbReference type="SAM" id="MobiDB-lite"/>
    </source>
</evidence>
<dbReference type="EMBL" id="CAJHNH020001935">
    <property type="protein sequence ID" value="CAG5125025.1"/>
    <property type="molecule type" value="Genomic_DNA"/>
</dbReference>
<reference evidence="2" key="1">
    <citation type="submission" date="2021-04" db="EMBL/GenBank/DDBJ databases">
        <authorList>
            <consortium name="Molecular Ecology Group"/>
        </authorList>
    </citation>
    <scope>NUCLEOTIDE SEQUENCE</scope>
</reference>
<evidence type="ECO:0000313" key="2">
    <source>
        <dbReference type="EMBL" id="CAG5125025.1"/>
    </source>
</evidence>
<proteinExistence type="predicted"/>
<dbReference type="AlphaFoldDB" id="A0A8S3ZAZ9"/>
<feature type="region of interest" description="Disordered" evidence="1">
    <location>
        <begin position="1"/>
        <end position="52"/>
    </location>
</feature>
<feature type="non-terminal residue" evidence="2">
    <location>
        <position position="1"/>
    </location>
</feature>
<sequence length="52" mass="6360">EMMRQTDRQREVMGNDQTDREMYREIIRQTERGNGKLSDRQRDVQGNDQTMR</sequence>
<dbReference type="Proteomes" id="UP000678393">
    <property type="component" value="Unassembled WGS sequence"/>
</dbReference>
<feature type="non-terminal residue" evidence="2">
    <location>
        <position position="52"/>
    </location>
</feature>
<comment type="caution">
    <text evidence="2">The sequence shown here is derived from an EMBL/GenBank/DDBJ whole genome shotgun (WGS) entry which is preliminary data.</text>
</comment>
<evidence type="ECO:0000313" key="3">
    <source>
        <dbReference type="Proteomes" id="UP000678393"/>
    </source>
</evidence>
<keyword evidence="3" id="KW-1185">Reference proteome</keyword>
<gene>
    <name evidence="2" type="ORF">CUNI_LOCUS10583</name>
</gene>
<accession>A0A8S3ZAZ9</accession>
<organism evidence="2 3">
    <name type="scientific">Candidula unifasciata</name>
    <dbReference type="NCBI Taxonomy" id="100452"/>
    <lineage>
        <taxon>Eukaryota</taxon>
        <taxon>Metazoa</taxon>
        <taxon>Spiralia</taxon>
        <taxon>Lophotrochozoa</taxon>
        <taxon>Mollusca</taxon>
        <taxon>Gastropoda</taxon>
        <taxon>Heterobranchia</taxon>
        <taxon>Euthyneura</taxon>
        <taxon>Panpulmonata</taxon>
        <taxon>Eupulmonata</taxon>
        <taxon>Stylommatophora</taxon>
        <taxon>Helicina</taxon>
        <taxon>Helicoidea</taxon>
        <taxon>Geomitridae</taxon>
        <taxon>Candidula</taxon>
    </lineage>
</organism>
<protein>
    <submittedName>
        <fullName evidence="2">Uncharacterized protein</fullName>
    </submittedName>
</protein>